<protein>
    <submittedName>
        <fullName evidence="1">Uncharacterized protein</fullName>
    </submittedName>
</protein>
<organism evidence="1">
    <name type="scientific">Rhizophora mucronata</name>
    <name type="common">Asiatic mangrove</name>
    <dbReference type="NCBI Taxonomy" id="61149"/>
    <lineage>
        <taxon>Eukaryota</taxon>
        <taxon>Viridiplantae</taxon>
        <taxon>Streptophyta</taxon>
        <taxon>Embryophyta</taxon>
        <taxon>Tracheophyta</taxon>
        <taxon>Spermatophyta</taxon>
        <taxon>Magnoliopsida</taxon>
        <taxon>eudicotyledons</taxon>
        <taxon>Gunneridae</taxon>
        <taxon>Pentapetalae</taxon>
        <taxon>rosids</taxon>
        <taxon>fabids</taxon>
        <taxon>Malpighiales</taxon>
        <taxon>Rhizophoraceae</taxon>
        <taxon>Rhizophora</taxon>
    </lineage>
</organism>
<dbReference type="EMBL" id="GGEC01034136">
    <property type="protein sequence ID" value="MBX14620.1"/>
    <property type="molecule type" value="Transcribed_RNA"/>
</dbReference>
<name>A0A2P2L9K4_RHIMU</name>
<dbReference type="AlphaFoldDB" id="A0A2P2L9K4"/>
<sequence length="49" mass="5689">MRQVGIEPLSTSSTLISMELTKASDEALCQKKRRRGIRIRERQRTLTWG</sequence>
<accession>A0A2P2L9K4</accession>
<reference evidence="1" key="1">
    <citation type="submission" date="2018-02" db="EMBL/GenBank/DDBJ databases">
        <title>Rhizophora mucronata_Transcriptome.</title>
        <authorList>
            <person name="Meera S.P."/>
            <person name="Sreeshan A."/>
            <person name="Augustine A."/>
        </authorList>
    </citation>
    <scope>NUCLEOTIDE SEQUENCE</scope>
    <source>
        <tissue evidence="1">Leaf</tissue>
    </source>
</reference>
<evidence type="ECO:0000313" key="1">
    <source>
        <dbReference type="EMBL" id="MBX14620.1"/>
    </source>
</evidence>
<proteinExistence type="predicted"/>